<evidence type="ECO:0000313" key="2">
    <source>
        <dbReference type="Proteomes" id="UP001176961"/>
    </source>
</evidence>
<comment type="caution">
    <text evidence="1">The sequence shown here is derived from an EMBL/GenBank/DDBJ whole genome shotgun (WGS) entry which is preliminary data.</text>
</comment>
<evidence type="ECO:0000313" key="1">
    <source>
        <dbReference type="EMBL" id="CAJ0607382.1"/>
    </source>
</evidence>
<gene>
    <name evidence="1" type="ORF">CYNAS_LOCUS19365</name>
</gene>
<dbReference type="AlphaFoldDB" id="A0AA36HB78"/>
<dbReference type="EMBL" id="CATQJL010000316">
    <property type="protein sequence ID" value="CAJ0607382.1"/>
    <property type="molecule type" value="Genomic_DNA"/>
</dbReference>
<proteinExistence type="predicted"/>
<organism evidence="1 2">
    <name type="scientific">Cylicocyclus nassatus</name>
    <name type="common">Nematode worm</name>
    <dbReference type="NCBI Taxonomy" id="53992"/>
    <lineage>
        <taxon>Eukaryota</taxon>
        <taxon>Metazoa</taxon>
        <taxon>Ecdysozoa</taxon>
        <taxon>Nematoda</taxon>
        <taxon>Chromadorea</taxon>
        <taxon>Rhabditida</taxon>
        <taxon>Rhabditina</taxon>
        <taxon>Rhabditomorpha</taxon>
        <taxon>Strongyloidea</taxon>
        <taxon>Strongylidae</taxon>
        <taxon>Cylicocyclus</taxon>
    </lineage>
</organism>
<dbReference type="Proteomes" id="UP001176961">
    <property type="component" value="Unassembled WGS sequence"/>
</dbReference>
<reference evidence="1" key="1">
    <citation type="submission" date="2023-07" db="EMBL/GenBank/DDBJ databases">
        <authorList>
            <consortium name="CYATHOMIX"/>
        </authorList>
    </citation>
    <scope>NUCLEOTIDE SEQUENCE</scope>
    <source>
        <strain evidence="1">N/A</strain>
    </source>
</reference>
<sequence>MCGAVVYELEMSASPSNLEYNLVPSRDYGEQQDTRKTEDTMVDMLHTQKENLTRTDDEGARTIHIARHIPDIGPCLNSSLMYPHINAPNAWKEQNREEDNLNQVKCRSQVTISKLLRTKCAICICIQAYGVISYIEHRNG</sequence>
<protein>
    <submittedName>
        <fullName evidence="1">Uncharacterized protein</fullName>
    </submittedName>
</protein>
<name>A0AA36HB78_CYLNA</name>
<accession>A0AA36HB78</accession>
<keyword evidence="2" id="KW-1185">Reference proteome</keyword>